<accession>A0A6A6STP7</accession>
<gene>
    <name evidence="8" type="ORF">K491DRAFT_607931</name>
</gene>
<feature type="compositionally biased region" description="Polar residues" evidence="6">
    <location>
        <begin position="455"/>
        <end position="468"/>
    </location>
</feature>
<keyword evidence="9" id="KW-1185">Reference proteome</keyword>
<dbReference type="GO" id="GO:0006893">
    <property type="term" value="P:Golgi to plasma membrane transport"/>
    <property type="evidence" value="ECO:0007669"/>
    <property type="project" value="TreeGrafter"/>
</dbReference>
<keyword evidence="2" id="KW-0813">Transport</keyword>
<feature type="compositionally biased region" description="Pro residues" evidence="6">
    <location>
        <begin position="254"/>
        <end position="268"/>
    </location>
</feature>
<dbReference type="GO" id="GO:0000145">
    <property type="term" value="C:exocyst"/>
    <property type="evidence" value="ECO:0007669"/>
    <property type="project" value="InterPro"/>
</dbReference>
<dbReference type="CDD" id="cd13315">
    <property type="entry name" value="PH_Sec3"/>
    <property type="match status" value="1"/>
</dbReference>
<dbReference type="SMART" id="SM01313">
    <property type="entry name" value="Sec3-PIP2_bind"/>
    <property type="match status" value="1"/>
</dbReference>
<feature type="compositionally biased region" description="Pro residues" evidence="6">
    <location>
        <begin position="604"/>
        <end position="626"/>
    </location>
</feature>
<feature type="compositionally biased region" description="Basic and acidic residues" evidence="6">
    <location>
        <begin position="573"/>
        <end position="583"/>
    </location>
</feature>
<evidence type="ECO:0000256" key="6">
    <source>
        <dbReference type="SAM" id="MobiDB-lite"/>
    </source>
</evidence>
<feature type="compositionally biased region" description="Basic and acidic residues" evidence="6">
    <location>
        <begin position="791"/>
        <end position="801"/>
    </location>
</feature>
<dbReference type="FunFam" id="2.30.29.90:FF:000003">
    <property type="entry name" value="Exocyst complex component Sec3"/>
    <property type="match status" value="1"/>
</dbReference>
<feature type="region of interest" description="Disordered" evidence="6">
    <location>
        <begin position="701"/>
        <end position="814"/>
    </location>
</feature>
<evidence type="ECO:0000259" key="7">
    <source>
        <dbReference type="SMART" id="SM01313"/>
    </source>
</evidence>
<evidence type="ECO:0000256" key="2">
    <source>
        <dbReference type="ARBA" id="ARBA00022448"/>
    </source>
</evidence>
<feature type="compositionally biased region" description="Low complexity" evidence="6">
    <location>
        <begin position="754"/>
        <end position="772"/>
    </location>
</feature>
<dbReference type="OrthoDB" id="27109at2759"/>
<dbReference type="InterPro" id="IPR048628">
    <property type="entry name" value="Sec3_C"/>
</dbReference>
<sequence>MDGNPRPRNGIGANPRPSNESRRPPGAPGGPPSSVSSATASSGMSRAERFDDERRRITESCFAKLDDQAQLIESYITHIRVQEDSSYPQSPPPPNSNPSTKKARVIIISVRATGRVRLHKARENGNGTFSIGKTWNMEELSGVENYVHSTSANEEEAQRQKWAGDIGFTVTIQKPYYWEAGTAKEKEFFIGSMVKIFHKYTQGDFPVLSGFSPAELNSLTGGRPHLATPEGRAARRNGTAPPQPTQSPNQMPRSPLPPGMQRPTPPPGAGDRRPPPLRDERRPPPLSDSRTPPPRSRPPTADEDRRPPPRRPPTAEGDRRPPPLRGPPPGRPSTGDEARRPPPLHGQRRPRPRPSMEQGMRSPPSREQMDMRSPPSREQLGMRSPPSRDQMRPMPGGLPGGVPGVMPTPPSQRLTPQSSRSDFVARPTTPETTSTTSTPAGVSPGRRPQADDARSQMSQKSQDESSLNGAVPGISSTEQRKPNGYPIPGRREPSPSGLRPGTSQSNASSAFSRNDGTPVEEPVPRQPPPERKRPPMLIAQSAQSQQSLGSDPGTQFHTPAQSPPPPPSLQAGRKPEPPIERPRTSGSQNPGQPPPPAMSSLPSTQPPPTSPLPQIPKPTEAPPPPPVEEEVPREPDTEIAPAVKDVTSTDGEETGEGAQHRPGLGPMVKKKAKAEAANAFRKAAFAAGAFKPRAGGAHAKLFAKESKTSDEPDGISGVFVPQRPTPKEEVEKKLEEEPSSTPDRTSKERPTIDTEVVPSVTVSSPLDPTPVVEPVKAEEKPLSRPASPEKPASKAEPEPEVRRKKRRSNQQMMNLSKLGIDPGLLDDRGLEFEILLSEFGWGSSELSSKNIDTLEHDIKREIARVEAGSWLNHLEQKDDRVEAVEKMLDRAIAECDELEGLLTLYNVELSSLNDDVAFIEAQSQGLQVQTANQRLLQNELQQLVETISITANQLEPLRRERIGKVSGLLSIESSLVLLYKALITIDPAFVNGSRAGTGYMTKMASNAGFGNSELATMQALQEKKDRYLKEAALFLDRLKQHMAITFGAAFIQTKDALAKIDKKSMPSTRANIEAHDMGRKELWMLSPVVLFAKEIDRTSWDALVRMYQTQAGQVYQDEIRDNIMSWKRFARKPTGEEQELLFTAQEKEAESITGAARKLTVKRSQTLARGLRSASGEKEGKADRAQTGKLYAFDVFAKVLDDIGPVLLTEQNFVTDFFHATSTDAMDFSEAVGTAPPEERRAPNLWVRKQFEADREMAKRVAEVMEDIFQFWPTEIQNLVEWAVKADPLQGVGILCAVDRKLLDIEDSNQDFLTKTLQKVHERLTSLFTRFVDEQIRAIEDTKVKIKKRKGVIRFINTFPHFSVAIENMLPPSDEIDQLEIRRMVDDAYQKINKAMFESLKVIAKESPTVMATQGQGDPEDKEALNYHILLIENMNHYLEEVDARSDPVLSEWKSKAGEEMKEHMDLYVDAVIRRPLGKLLEFIESTETLLAQPGASSSPALIANRSSHSRSVFKKLVHSYDAKEIRKGIDALKKRVDKHFGDADDAGIARNLVAKVFEECEGRYVDVHERLRRIGQDVYAGEVDADWGVNEVRGAFRR</sequence>
<dbReference type="EMBL" id="MU004440">
    <property type="protein sequence ID" value="KAF2650932.1"/>
    <property type="molecule type" value="Genomic_DNA"/>
</dbReference>
<dbReference type="GO" id="GO:0005886">
    <property type="term" value="C:plasma membrane"/>
    <property type="evidence" value="ECO:0007669"/>
    <property type="project" value="TreeGrafter"/>
</dbReference>
<feature type="region of interest" description="Disordered" evidence="6">
    <location>
        <begin position="1"/>
        <end position="53"/>
    </location>
</feature>
<protein>
    <recommendedName>
        <fullName evidence="7">Exocyst complex component Sec3 PIP2-binding N-terminal domain-containing protein</fullName>
    </recommendedName>
</protein>
<keyword evidence="3" id="KW-0268">Exocytosis</keyword>
<keyword evidence="4 5" id="KW-0175">Coiled coil</keyword>
<dbReference type="GO" id="GO:0006887">
    <property type="term" value="P:exocytosis"/>
    <property type="evidence" value="ECO:0007669"/>
    <property type="project" value="UniProtKB-KW"/>
</dbReference>
<dbReference type="Pfam" id="PF20654">
    <property type="entry name" value="Sec3_C-term"/>
    <property type="match status" value="1"/>
</dbReference>
<evidence type="ECO:0000256" key="1">
    <source>
        <dbReference type="ARBA" id="ARBA00006518"/>
    </source>
</evidence>
<feature type="compositionally biased region" description="Basic and acidic residues" evidence="6">
    <location>
        <begin position="725"/>
        <end position="736"/>
    </location>
</feature>
<dbReference type="GO" id="GO:0005546">
    <property type="term" value="F:phosphatidylinositol-4,5-bisphosphate binding"/>
    <property type="evidence" value="ECO:0007669"/>
    <property type="project" value="TreeGrafter"/>
</dbReference>
<dbReference type="InterPro" id="IPR019160">
    <property type="entry name" value="Sec3_CC"/>
</dbReference>
<evidence type="ECO:0000256" key="5">
    <source>
        <dbReference type="SAM" id="Coils"/>
    </source>
</evidence>
<feature type="compositionally biased region" description="Basic and acidic residues" evidence="6">
    <location>
        <begin position="270"/>
        <end position="283"/>
    </location>
</feature>
<feature type="compositionally biased region" description="Polar residues" evidence="6">
    <location>
        <begin position="548"/>
        <end position="558"/>
    </location>
</feature>
<evidence type="ECO:0000313" key="9">
    <source>
        <dbReference type="Proteomes" id="UP000799324"/>
    </source>
</evidence>
<feature type="region of interest" description="Disordered" evidence="6">
    <location>
        <begin position="219"/>
        <end position="670"/>
    </location>
</feature>
<dbReference type="Pfam" id="PF09763">
    <property type="entry name" value="Sec3_CC"/>
    <property type="match status" value="1"/>
</dbReference>
<name>A0A6A6STP7_9PLEO</name>
<feature type="domain" description="Exocyst complex component Sec3 PIP2-binding N-terminal" evidence="7">
    <location>
        <begin position="99"/>
        <end position="200"/>
    </location>
</feature>
<evidence type="ECO:0000256" key="3">
    <source>
        <dbReference type="ARBA" id="ARBA00022483"/>
    </source>
</evidence>
<proteinExistence type="inferred from homology"/>
<dbReference type="Proteomes" id="UP000799324">
    <property type="component" value="Unassembled WGS sequence"/>
</dbReference>
<dbReference type="Pfam" id="PF15277">
    <property type="entry name" value="Sec3-PIP2_bind"/>
    <property type="match status" value="1"/>
</dbReference>
<reference evidence="8" key="1">
    <citation type="journal article" date="2020" name="Stud. Mycol.">
        <title>101 Dothideomycetes genomes: a test case for predicting lifestyles and emergence of pathogens.</title>
        <authorList>
            <person name="Haridas S."/>
            <person name="Albert R."/>
            <person name="Binder M."/>
            <person name="Bloem J."/>
            <person name="Labutti K."/>
            <person name="Salamov A."/>
            <person name="Andreopoulos B."/>
            <person name="Baker S."/>
            <person name="Barry K."/>
            <person name="Bills G."/>
            <person name="Bluhm B."/>
            <person name="Cannon C."/>
            <person name="Castanera R."/>
            <person name="Culley D."/>
            <person name="Daum C."/>
            <person name="Ezra D."/>
            <person name="Gonzalez J."/>
            <person name="Henrissat B."/>
            <person name="Kuo A."/>
            <person name="Liang C."/>
            <person name="Lipzen A."/>
            <person name="Lutzoni F."/>
            <person name="Magnuson J."/>
            <person name="Mondo S."/>
            <person name="Nolan M."/>
            <person name="Ohm R."/>
            <person name="Pangilinan J."/>
            <person name="Park H.-J."/>
            <person name="Ramirez L."/>
            <person name="Alfaro M."/>
            <person name="Sun H."/>
            <person name="Tritt A."/>
            <person name="Yoshinaga Y."/>
            <person name="Zwiers L.-H."/>
            <person name="Turgeon B."/>
            <person name="Goodwin S."/>
            <person name="Spatafora J."/>
            <person name="Crous P."/>
            <person name="Grigoriev I."/>
        </authorList>
    </citation>
    <scope>NUCLEOTIDE SEQUENCE</scope>
    <source>
        <strain evidence="8">CBS 122681</strain>
    </source>
</reference>
<dbReference type="InterPro" id="IPR028258">
    <property type="entry name" value="Sec3-PIP2_bind"/>
</dbReference>
<feature type="compositionally biased region" description="Polar residues" evidence="6">
    <location>
        <begin position="501"/>
        <end position="515"/>
    </location>
</feature>
<organism evidence="8 9">
    <name type="scientific">Lophiostoma macrostomum CBS 122681</name>
    <dbReference type="NCBI Taxonomy" id="1314788"/>
    <lineage>
        <taxon>Eukaryota</taxon>
        <taxon>Fungi</taxon>
        <taxon>Dikarya</taxon>
        <taxon>Ascomycota</taxon>
        <taxon>Pezizomycotina</taxon>
        <taxon>Dothideomycetes</taxon>
        <taxon>Pleosporomycetidae</taxon>
        <taxon>Pleosporales</taxon>
        <taxon>Lophiostomataceae</taxon>
        <taxon>Lophiostoma</taxon>
    </lineage>
</organism>
<comment type="similarity">
    <text evidence="1">Belongs to the SEC3 family.</text>
</comment>
<dbReference type="PANTHER" id="PTHR16092">
    <property type="entry name" value="SEC3/SYNTAXIN-RELATED"/>
    <property type="match status" value="1"/>
</dbReference>
<dbReference type="Gene3D" id="2.30.29.90">
    <property type="match status" value="1"/>
</dbReference>
<feature type="compositionally biased region" description="Low complexity" evidence="6">
    <location>
        <begin position="427"/>
        <end position="439"/>
    </location>
</feature>
<evidence type="ECO:0000313" key="8">
    <source>
        <dbReference type="EMBL" id="KAF2650932.1"/>
    </source>
</evidence>
<feature type="coiled-coil region" evidence="5">
    <location>
        <begin position="874"/>
        <end position="901"/>
    </location>
</feature>
<feature type="compositionally biased region" description="Low complexity" evidence="6">
    <location>
        <begin position="32"/>
        <end position="45"/>
    </location>
</feature>
<feature type="compositionally biased region" description="Polar residues" evidence="6">
    <location>
        <begin position="411"/>
        <end position="421"/>
    </location>
</feature>
<evidence type="ECO:0000256" key="4">
    <source>
        <dbReference type="ARBA" id="ARBA00023054"/>
    </source>
</evidence>
<dbReference type="PANTHER" id="PTHR16092:SF14">
    <property type="entry name" value="EXOCYST COMPLEX COMPONENT 1 ISOFORM X1"/>
    <property type="match status" value="1"/>
</dbReference>